<reference evidence="2" key="2">
    <citation type="submission" date="2023-01" db="EMBL/GenBank/DDBJ databases">
        <title>Human gut microbiome strain richness.</title>
        <authorList>
            <person name="Chen-Liaw A."/>
        </authorList>
    </citation>
    <scope>NUCLEOTIDE SEQUENCE</scope>
    <source>
        <strain evidence="3">D43st1_D9_D43t1_170807</strain>
        <strain evidence="2">D59st1_B8_D59t2_181005</strain>
    </source>
</reference>
<accession>A0AAP3VHU2</accession>
<name>A0AAP3VHU2_9FIRM</name>
<evidence type="ECO:0000313" key="4">
    <source>
        <dbReference type="Proteomes" id="UP000027600"/>
    </source>
</evidence>
<sequence>MYKIQIGCNRRLSKIFYIDENAFNSYFGCSSADEFKRTARQEPYACKILSVDKSAEAFSLAFADRVLSRLYIAEYLVADYGSEHKALGIIRSEIKDCTAFDGYMDVIDFKSVENIDYAIKLYTDYITKIMNLVESDAEKYRRRKSLKSIIELARLKNSALYSKKGDKLNGNTA</sequence>
<dbReference type="KEGG" id="rus:RBI_I01847"/>
<dbReference type="EMBL" id="JAQMLU010000005">
    <property type="protein sequence ID" value="MDB8749642.1"/>
    <property type="molecule type" value="Genomic_DNA"/>
</dbReference>
<dbReference type="Proteomes" id="UP001211421">
    <property type="component" value="Unassembled WGS sequence"/>
</dbReference>
<proteinExistence type="predicted"/>
<dbReference type="Proteomes" id="UP001213042">
    <property type="component" value="Unassembled WGS sequence"/>
</dbReference>
<evidence type="ECO:0000313" key="5">
    <source>
        <dbReference type="Proteomes" id="UP001211421"/>
    </source>
</evidence>
<dbReference type="EMBL" id="JAQMLS010000001">
    <property type="protein sequence ID" value="MDB8740702.1"/>
    <property type="molecule type" value="Genomic_DNA"/>
</dbReference>
<evidence type="ECO:0000313" key="3">
    <source>
        <dbReference type="EMBL" id="MDB8749642.1"/>
    </source>
</evidence>
<dbReference type="AlphaFoldDB" id="A0AAP3VHU2"/>
<organism evidence="2 5">
    <name type="scientific">Ruminococcus bicirculans</name>
    <name type="common">ex Wegman et al. 2014</name>
    <dbReference type="NCBI Taxonomy" id="1160721"/>
    <lineage>
        <taxon>Bacteria</taxon>
        <taxon>Bacillati</taxon>
        <taxon>Bacillota</taxon>
        <taxon>Clostridia</taxon>
        <taxon>Eubacteriales</taxon>
        <taxon>Oscillospiraceae</taxon>
        <taxon>Ruminococcus</taxon>
    </lineage>
</organism>
<protein>
    <submittedName>
        <fullName evidence="2">Uncharacterized protein</fullName>
    </submittedName>
</protein>
<dbReference type="Proteomes" id="UP000027600">
    <property type="component" value="Chromosome I"/>
</dbReference>
<evidence type="ECO:0000313" key="1">
    <source>
        <dbReference type="EMBL" id="CCO05545.1"/>
    </source>
</evidence>
<dbReference type="RefSeq" id="WP_038672543.1">
    <property type="nucleotide sequence ID" value="NZ_DAWBXX010000264.1"/>
</dbReference>
<dbReference type="EMBL" id="HF545616">
    <property type="protein sequence ID" value="CCO05545.1"/>
    <property type="molecule type" value="Genomic_DNA"/>
</dbReference>
<keyword evidence="4" id="KW-1185">Reference proteome</keyword>
<evidence type="ECO:0000313" key="2">
    <source>
        <dbReference type="EMBL" id="MDB8740702.1"/>
    </source>
</evidence>
<gene>
    <name evidence="2" type="ORF">PNV70_01310</name>
    <name evidence="3" type="ORF">PNW00_04180</name>
    <name evidence="1" type="ORF">RBI_I01847</name>
</gene>
<reference evidence="1 4" key="1">
    <citation type="journal article" date="2014" name="Int. J. Syst. Evol. Microbiol.">
        <title>Complete genome of a new Firmicutes species belonging to the dominant human colonic microbiota ('Ruminococcus bicirculans') reveals two chromosomes and a selective capacity to utilize plant glucans.</title>
        <authorList>
            <consortium name="NISC Comparative Sequencing Program"/>
            <person name="Wegmann U."/>
            <person name="Louis P."/>
            <person name="Goesmann A."/>
            <person name="Henrissat B."/>
            <person name="Duncan S.H."/>
            <person name="Flint H.J."/>
        </authorList>
    </citation>
    <scope>NUCLEOTIDE SEQUENCE [LARGE SCALE GENOMIC DNA]</scope>
    <source>
        <strain evidence="1 4">80/3</strain>
    </source>
</reference>